<dbReference type="RefSeq" id="WP_106326092.1">
    <property type="nucleotide sequence ID" value="NZ_BOMO01000058.1"/>
</dbReference>
<gene>
    <name evidence="4" type="ORF">CLV67_117225</name>
</gene>
<evidence type="ECO:0000313" key="5">
    <source>
        <dbReference type="Proteomes" id="UP000239415"/>
    </source>
</evidence>
<feature type="domain" description="N-acetyltransferase" evidence="3">
    <location>
        <begin position="1"/>
        <end position="149"/>
    </location>
</feature>
<dbReference type="GO" id="GO:0016747">
    <property type="term" value="F:acyltransferase activity, transferring groups other than amino-acyl groups"/>
    <property type="evidence" value="ECO:0007669"/>
    <property type="project" value="InterPro"/>
</dbReference>
<sequence>MRIRDARLDELSRLREIERAAGAPFREIGMPEIADDEPPSIEVLTGHVRAGRAWVAVAAFPVAYLLADLVDGDVHIEQVSVDPAFARRGIGRQLIEHAAAHARDIGAPALTLTTFAEVPWNAPYYARCGFVVLADAELTPGLHEIREHEAALGLDRWPRVCMRLLLADR</sequence>
<proteinExistence type="predicted"/>
<dbReference type="InterPro" id="IPR000182">
    <property type="entry name" value="GNAT_dom"/>
</dbReference>
<dbReference type="PANTHER" id="PTHR43800">
    <property type="entry name" value="PEPTIDYL-LYSINE N-ACETYLTRANSFERASE YJAB"/>
    <property type="match status" value="1"/>
</dbReference>
<dbReference type="OrthoDB" id="572496at2"/>
<keyword evidence="1 4" id="KW-0808">Transferase</keyword>
<dbReference type="CDD" id="cd04301">
    <property type="entry name" value="NAT_SF"/>
    <property type="match status" value="1"/>
</dbReference>
<comment type="caution">
    <text evidence="4">The sequence shown here is derived from an EMBL/GenBank/DDBJ whole genome shotgun (WGS) entry which is preliminary data.</text>
</comment>
<dbReference type="InterPro" id="IPR016181">
    <property type="entry name" value="Acyl_CoA_acyltransferase"/>
</dbReference>
<dbReference type="EMBL" id="PVMZ01000017">
    <property type="protein sequence ID" value="PRX17168.1"/>
    <property type="molecule type" value="Genomic_DNA"/>
</dbReference>
<dbReference type="PROSITE" id="PS51186">
    <property type="entry name" value="GNAT"/>
    <property type="match status" value="1"/>
</dbReference>
<dbReference type="Gene3D" id="3.40.630.30">
    <property type="match status" value="1"/>
</dbReference>
<dbReference type="Pfam" id="PF00583">
    <property type="entry name" value="Acetyltransf_1"/>
    <property type="match status" value="1"/>
</dbReference>
<evidence type="ECO:0000256" key="2">
    <source>
        <dbReference type="ARBA" id="ARBA00023315"/>
    </source>
</evidence>
<name>A0A2T0K2Z0_9ACTN</name>
<protein>
    <submittedName>
        <fullName evidence="4">N-acetylglutamate synthase-like GNAT family acetyltransferase</fullName>
    </submittedName>
</protein>
<evidence type="ECO:0000256" key="1">
    <source>
        <dbReference type="ARBA" id="ARBA00022679"/>
    </source>
</evidence>
<keyword evidence="5" id="KW-1185">Reference proteome</keyword>
<dbReference type="AlphaFoldDB" id="A0A2T0K2Z0"/>
<organism evidence="4 5">
    <name type="scientific">Actinoplanes italicus</name>
    <dbReference type="NCBI Taxonomy" id="113567"/>
    <lineage>
        <taxon>Bacteria</taxon>
        <taxon>Bacillati</taxon>
        <taxon>Actinomycetota</taxon>
        <taxon>Actinomycetes</taxon>
        <taxon>Micromonosporales</taxon>
        <taxon>Micromonosporaceae</taxon>
        <taxon>Actinoplanes</taxon>
    </lineage>
</organism>
<dbReference type="Proteomes" id="UP000239415">
    <property type="component" value="Unassembled WGS sequence"/>
</dbReference>
<reference evidence="4 5" key="1">
    <citation type="submission" date="2018-03" db="EMBL/GenBank/DDBJ databases">
        <title>Genomic Encyclopedia of Archaeal and Bacterial Type Strains, Phase II (KMG-II): from individual species to whole genera.</title>
        <authorList>
            <person name="Goeker M."/>
        </authorList>
    </citation>
    <scope>NUCLEOTIDE SEQUENCE [LARGE SCALE GENOMIC DNA]</scope>
    <source>
        <strain evidence="4 5">DSM 43146</strain>
    </source>
</reference>
<dbReference type="PANTHER" id="PTHR43800:SF1">
    <property type="entry name" value="PEPTIDYL-LYSINE N-ACETYLTRANSFERASE YJAB"/>
    <property type="match status" value="1"/>
</dbReference>
<keyword evidence="2" id="KW-0012">Acyltransferase</keyword>
<evidence type="ECO:0000259" key="3">
    <source>
        <dbReference type="PROSITE" id="PS51186"/>
    </source>
</evidence>
<accession>A0A2T0K2Z0</accession>
<evidence type="ECO:0000313" key="4">
    <source>
        <dbReference type="EMBL" id="PRX17168.1"/>
    </source>
</evidence>
<dbReference type="SUPFAM" id="SSF55729">
    <property type="entry name" value="Acyl-CoA N-acyltransferases (Nat)"/>
    <property type="match status" value="1"/>
</dbReference>